<dbReference type="InterPro" id="IPR050351">
    <property type="entry name" value="BphY/WalK/GraS-like"/>
</dbReference>
<dbReference type="OrthoDB" id="9792991at2"/>
<dbReference type="GO" id="GO:0030295">
    <property type="term" value="F:protein kinase activator activity"/>
    <property type="evidence" value="ECO:0007669"/>
    <property type="project" value="TreeGrafter"/>
</dbReference>
<dbReference type="PROSITE" id="PS50109">
    <property type="entry name" value="HIS_KIN"/>
    <property type="match status" value="1"/>
</dbReference>
<gene>
    <name evidence="16" type="ORF">B0W44_09115</name>
</gene>
<keyword evidence="6" id="KW-0808">Transferase</keyword>
<dbReference type="Gene3D" id="6.10.340.10">
    <property type="match status" value="1"/>
</dbReference>
<dbReference type="SUPFAM" id="SSF158472">
    <property type="entry name" value="HAMP domain-like"/>
    <property type="match status" value="1"/>
</dbReference>
<evidence type="ECO:0000256" key="13">
    <source>
        <dbReference type="SAM" id="Phobius"/>
    </source>
</evidence>
<evidence type="ECO:0000256" key="4">
    <source>
        <dbReference type="ARBA" id="ARBA00022475"/>
    </source>
</evidence>
<feature type="coiled-coil region" evidence="12">
    <location>
        <begin position="65"/>
        <end position="92"/>
    </location>
</feature>
<evidence type="ECO:0000313" key="16">
    <source>
        <dbReference type="EMBL" id="AQS55927.1"/>
    </source>
</evidence>
<evidence type="ECO:0000256" key="7">
    <source>
        <dbReference type="ARBA" id="ARBA00022741"/>
    </source>
</evidence>
<keyword evidence="5" id="KW-0597">Phosphoprotein</keyword>
<dbReference type="CDD" id="cd00082">
    <property type="entry name" value="HisKA"/>
    <property type="match status" value="1"/>
</dbReference>
<dbReference type="Pfam" id="PF00512">
    <property type="entry name" value="HisKA"/>
    <property type="match status" value="1"/>
</dbReference>
<evidence type="ECO:0000256" key="9">
    <source>
        <dbReference type="ARBA" id="ARBA00022840"/>
    </source>
</evidence>
<evidence type="ECO:0000256" key="1">
    <source>
        <dbReference type="ARBA" id="ARBA00000085"/>
    </source>
</evidence>
<evidence type="ECO:0000256" key="12">
    <source>
        <dbReference type="SAM" id="Coils"/>
    </source>
</evidence>
<dbReference type="PANTHER" id="PTHR42878">
    <property type="entry name" value="TWO-COMPONENT HISTIDINE KINASE"/>
    <property type="match status" value="1"/>
</dbReference>
<keyword evidence="9" id="KW-0067">ATP-binding</keyword>
<dbReference type="CDD" id="cd00075">
    <property type="entry name" value="HATPase"/>
    <property type="match status" value="1"/>
</dbReference>
<dbReference type="CDD" id="cd06225">
    <property type="entry name" value="HAMP"/>
    <property type="match status" value="1"/>
</dbReference>
<dbReference type="FunFam" id="1.10.287.130:FF:000001">
    <property type="entry name" value="Two-component sensor histidine kinase"/>
    <property type="match status" value="1"/>
</dbReference>
<dbReference type="PROSITE" id="PS50885">
    <property type="entry name" value="HAMP"/>
    <property type="match status" value="1"/>
</dbReference>
<keyword evidence="4" id="KW-1003">Cell membrane</keyword>
<dbReference type="InterPro" id="IPR005467">
    <property type="entry name" value="His_kinase_dom"/>
</dbReference>
<feature type="domain" description="HAMP" evidence="15">
    <location>
        <begin position="35"/>
        <end position="87"/>
    </location>
</feature>
<keyword evidence="17" id="KW-1185">Reference proteome</keyword>
<reference evidence="16 17" key="1">
    <citation type="journal article" date="2015" name="Int. J. Syst. Evol. Microbiol.">
        <title>Novibacillus thermophilus gen. nov., sp. nov., a Gram-staining-negative and moderately thermophilic member of the family Thermoactinomycetaceae.</title>
        <authorList>
            <person name="Yang G."/>
            <person name="Chen J."/>
            <person name="Zhou S."/>
        </authorList>
    </citation>
    <scope>NUCLEOTIDE SEQUENCE [LARGE SCALE GENOMIC DNA]</scope>
    <source>
        <strain evidence="16 17">SG-1</strain>
    </source>
</reference>
<protein>
    <recommendedName>
        <fullName evidence="3">histidine kinase</fullName>
        <ecNumber evidence="3">2.7.13.3</ecNumber>
    </recommendedName>
</protein>
<dbReference type="FunFam" id="3.30.565.10:FF:000006">
    <property type="entry name" value="Sensor histidine kinase WalK"/>
    <property type="match status" value="1"/>
</dbReference>
<dbReference type="PRINTS" id="PR00344">
    <property type="entry name" value="BCTRLSENSOR"/>
</dbReference>
<evidence type="ECO:0000256" key="3">
    <source>
        <dbReference type="ARBA" id="ARBA00012438"/>
    </source>
</evidence>
<evidence type="ECO:0000256" key="10">
    <source>
        <dbReference type="ARBA" id="ARBA00023012"/>
    </source>
</evidence>
<keyword evidence="8" id="KW-0418">Kinase</keyword>
<dbReference type="SUPFAM" id="SSF55874">
    <property type="entry name" value="ATPase domain of HSP90 chaperone/DNA topoisomerase II/histidine kinase"/>
    <property type="match status" value="1"/>
</dbReference>
<keyword evidence="11 13" id="KW-0472">Membrane</keyword>
<proteinExistence type="predicted"/>
<accession>A0A1U9K791</accession>
<dbReference type="KEGG" id="ntr:B0W44_09115"/>
<dbReference type="Gene3D" id="3.30.565.10">
    <property type="entry name" value="Histidine kinase-like ATPase, C-terminal domain"/>
    <property type="match status" value="1"/>
</dbReference>
<dbReference type="GO" id="GO:0000155">
    <property type="term" value="F:phosphorelay sensor kinase activity"/>
    <property type="evidence" value="ECO:0007669"/>
    <property type="project" value="InterPro"/>
</dbReference>
<dbReference type="SMART" id="SM00387">
    <property type="entry name" value="HATPase_c"/>
    <property type="match status" value="1"/>
</dbReference>
<dbReference type="InterPro" id="IPR003594">
    <property type="entry name" value="HATPase_dom"/>
</dbReference>
<dbReference type="EC" id="2.7.13.3" evidence="3"/>
<evidence type="ECO:0000259" key="15">
    <source>
        <dbReference type="PROSITE" id="PS50885"/>
    </source>
</evidence>
<keyword evidence="13" id="KW-0812">Transmembrane</keyword>
<dbReference type="InterPro" id="IPR003660">
    <property type="entry name" value="HAMP_dom"/>
</dbReference>
<dbReference type="Pfam" id="PF02518">
    <property type="entry name" value="HATPase_c"/>
    <property type="match status" value="1"/>
</dbReference>
<evidence type="ECO:0000256" key="2">
    <source>
        <dbReference type="ARBA" id="ARBA00004651"/>
    </source>
</evidence>
<sequence>MGQSAETLSHMRRTLIYSGLIAILLGVLISYGTSRYTVTPIRNIQHVARKVVQGDFRQRVRMESYEELDDLAATFNQAVDRVEETMKEQQRLDQLSKQFVSNVSHEFRVPLTSLAGFLELLQEDKIPAKDKGKVTAIMQKDVERLSRLVHDLLDLSRLQSGKIELERELVPLKPTVEETLDRLSPQLENKPLSVTSDVKPSLVVWADEDRLQQILLNLIGNAVQHSPAGESVEIGARSVQGGQAVQITVVNRGTTIPPEELPYLWERFTKVDKSRSKQGTGLGLAITRELVHLHGGHIEADNLPDQSGVRVTFTLPAREN</sequence>
<keyword evidence="10" id="KW-0902">Two-component regulatory system</keyword>
<evidence type="ECO:0000256" key="11">
    <source>
        <dbReference type="ARBA" id="ARBA00023136"/>
    </source>
</evidence>
<comment type="catalytic activity">
    <reaction evidence="1">
        <text>ATP + protein L-histidine = ADP + protein N-phospho-L-histidine.</text>
        <dbReference type="EC" id="2.7.13.3"/>
    </reaction>
</comment>
<evidence type="ECO:0000256" key="6">
    <source>
        <dbReference type="ARBA" id="ARBA00022679"/>
    </source>
</evidence>
<dbReference type="GO" id="GO:0005524">
    <property type="term" value="F:ATP binding"/>
    <property type="evidence" value="ECO:0007669"/>
    <property type="project" value="UniProtKB-KW"/>
</dbReference>
<evidence type="ECO:0000256" key="5">
    <source>
        <dbReference type="ARBA" id="ARBA00022553"/>
    </source>
</evidence>
<dbReference type="Proteomes" id="UP000188603">
    <property type="component" value="Chromosome"/>
</dbReference>
<feature type="domain" description="Histidine kinase" evidence="14">
    <location>
        <begin position="102"/>
        <end position="319"/>
    </location>
</feature>
<comment type="subcellular location">
    <subcellularLocation>
        <location evidence="2">Cell membrane</location>
        <topology evidence="2">Multi-pass membrane protein</topology>
    </subcellularLocation>
</comment>
<dbReference type="SMART" id="SM00388">
    <property type="entry name" value="HisKA"/>
    <property type="match status" value="1"/>
</dbReference>
<organism evidence="16 17">
    <name type="scientific">Novibacillus thermophilus</name>
    <dbReference type="NCBI Taxonomy" id="1471761"/>
    <lineage>
        <taxon>Bacteria</taxon>
        <taxon>Bacillati</taxon>
        <taxon>Bacillota</taxon>
        <taxon>Bacilli</taxon>
        <taxon>Bacillales</taxon>
        <taxon>Thermoactinomycetaceae</taxon>
        <taxon>Novibacillus</taxon>
    </lineage>
</organism>
<dbReference type="Gene3D" id="1.10.287.130">
    <property type="match status" value="1"/>
</dbReference>
<dbReference type="PANTHER" id="PTHR42878:SF7">
    <property type="entry name" value="SENSOR HISTIDINE KINASE GLRK"/>
    <property type="match status" value="1"/>
</dbReference>
<name>A0A1U9K791_9BACL</name>
<dbReference type="InterPro" id="IPR003661">
    <property type="entry name" value="HisK_dim/P_dom"/>
</dbReference>
<dbReference type="InterPro" id="IPR004358">
    <property type="entry name" value="Sig_transdc_His_kin-like_C"/>
</dbReference>
<dbReference type="Pfam" id="PF00672">
    <property type="entry name" value="HAMP"/>
    <property type="match status" value="1"/>
</dbReference>
<keyword evidence="7" id="KW-0547">Nucleotide-binding</keyword>
<dbReference type="STRING" id="1471761.B0W44_09115"/>
<dbReference type="GO" id="GO:0007234">
    <property type="term" value="P:osmosensory signaling via phosphorelay pathway"/>
    <property type="evidence" value="ECO:0007669"/>
    <property type="project" value="TreeGrafter"/>
</dbReference>
<dbReference type="SUPFAM" id="SSF47384">
    <property type="entry name" value="Homodimeric domain of signal transducing histidine kinase"/>
    <property type="match status" value="1"/>
</dbReference>
<dbReference type="GO" id="GO:0000156">
    <property type="term" value="F:phosphorelay response regulator activity"/>
    <property type="evidence" value="ECO:0007669"/>
    <property type="project" value="TreeGrafter"/>
</dbReference>
<keyword evidence="13" id="KW-1133">Transmembrane helix</keyword>
<evidence type="ECO:0000259" key="14">
    <source>
        <dbReference type="PROSITE" id="PS50109"/>
    </source>
</evidence>
<keyword evidence="12" id="KW-0175">Coiled coil</keyword>
<evidence type="ECO:0000256" key="8">
    <source>
        <dbReference type="ARBA" id="ARBA00022777"/>
    </source>
</evidence>
<feature type="transmembrane region" description="Helical" evidence="13">
    <location>
        <begin position="14"/>
        <end position="33"/>
    </location>
</feature>
<dbReference type="AlphaFoldDB" id="A0A1U9K791"/>
<dbReference type="GO" id="GO:0005886">
    <property type="term" value="C:plasma membrane"/>
    <property type="evidence" value="ECO:0007669"/>
    <property type="project" value="UniProtKB-SubCell"/>
</dbReference>
<evidence type="ECO:0000313" key="17">
    <source>
        <dbReference type="Proteomes" id="UP000188603"/>
    </source>
</evidence>
<dbReference type="SMART" id="SM00304">
    <property type="entry name" value="HAMP"/>
    <property type="match status" value="1"/>
</dbReference>
<dbReference type="InterPro" id="IPR036890">
    <property type="entry name" value="HATPase_C_sf"/>
</dbReference>
<dbReference type="InterPro" id="IPR036097">
    <property type="entry name" value="HisK_dim/P_sf"/>
</dbReference>
<dbReference type="EMBL" id="CP019699">
    <property type="protein sequence ID" value="AQS55927.1"/>
    <property type="molecule type" value="Genomic_DNA"/>
</dbReference>